<organism evidence="2 3">
    <name type="scientific">Cellulomonas wangsupingiae</name>
    <dbReference type="NCBI Taxonomy" id="2968085"/>
    <lineage>
        <taxon>Bacteria</taxon>
        <taxon>Bacillati</taxon>
        <taxon>Actinomycetota</taxon>
        <taxon>Actinomycetes</taxon>
        <taxon>Micrococcales</taxon>
        <taxon>Cellulomonadaceae</taxon>
        <taxon>Cellulomonas</taxon>
    </lineage>
</organism>
<sequence>MPAEPLSVVERRAVRSTYRSLRLGVVVLLVLLVTAVVTEAARAGCWLDSFSAYYWTGAHDAFVGAVCAVGVLLVVNRGTADLEDALLDIAGLLAFVVALTPSEPGTGCAGGTATEVPAALADARTGLTALVVAGLLAWGFRTVLERRTAFSPAAAVTRAGVAVVLLVLGVLLVTAPDVLVASAHDIAAVLLFIAVVGVVLLNAFAARAVSGRWAAAYTALGVAMLLTLAVVVALHATVPGWEEAVLVLEAALLGLFAAFWVLQTIELWGVDVARPSRRPAG</sequence>
<evidence type="ECO:0000313" key="2">
    <source>
        <dbReference type="EMBL" id="UUI63564.1"/>
    </source>
</evidence>
<keyword evidence="1" id="KW-0472">Membrane</keyword>
<evidence type="ECO:0000256" key="1">
    <source>
        <dbReference type="SAM" id="Phobius"/>
    </source>
</evidence>
<keyword evidence="1" id="KW-0812">Transmembrane</keyword>
<feature type="transmembrane region" description="Helical" evidence="1">
    <location>
        <begin position="156"/>
        <end position="174"/>
    </location>
</feature>
<protein>
    <recommendedName>
        <fullName evidence="4">DUF998 domain-containing protein</fullName>
    </recommendedName>
</protein>
<feature type="transmembrane region" description="Helical" evidence="1">
    <location>
        <begin position="186"/>
        <end position="205"/>
    </location>
</feature>
<evidence type="ECO:0008006" key="4">
    <source>
        <dbReference type="Google" id="ProtNLM"/>
    </source>
</evidence>
<feature type="transmembrane region" description="Helical" evidence="1">
    <location>
        <begin position="21"/>
        <end position="41"/>
    </location>
</feature>
<keyword evidence="1" id="KW-1133">Transmembrane helix</keyword>
<name>A0ABY5K192_9CELL</name>
<gene>
    <name evidence="2" type="ORF">NP075_10360</name>
</gene>
<accession>A0ABY5K192</accession>
<reference evidence="2 3" key="1">
    <citation type="submission" date="2022-07" db="EMBL/GenBank/DDBJ databases">
        <title>Novel species in genus cellulomonas.</title>
        <authorList>
            <person name="Ye L."/>
        </authorList>
    </citation>
    <scope>NUCLEOTIDE SEQUENCE [LARGE SCALE GENOMIC DNA]</scope>
    <source>
        <strain evidence="3">zg-Y908</strain>
    </source>
</reference>
<feature type="transmembrane region" description="Helical" evidence="1">
    <location>
        <begin position="53"/>
        <end position="73"/>
    </location>
</feature>
<dbReference type="RefSeq" id="WP_227563108.1">
    <property type="nucleotide sequence ID" value="NZ_CP101989.1"/>
</dbReference>
<dbReference type="EMBL" id="CP101989">
    <property type="protein sequence ID" value="UUI63564.1"/>
    <property type="molecule type" value="Genomic_DNA"/>
</dbReference>
<evidence type="ECO:0000313" key="3">
    <source>
        <dbReference type="Proteomes" id="UP001317322"/>
    </source>
</evidence>
<proteinExistence type="predicted"/>
<dbReference type="Proteomes" id="UP001317322">
    <property type="component" value="Chromosome"/>
</dbReference>
<feature type="transmembrane region" description="Helical" evidence="1">
    <location>
        <begin position="217"/>
        <end position="238"/>
    </location>
</feature>
<keyword evidence="3" id="KW-1185">Reference proteome</keyword>
<feature type="transmembrane region" description="Helical" evidence="1">
    <location>
        <begin position="244"/>
        <end position="268"/>
    </location>
</feature>